<comment type="caution">
    <text evidence="1">The sequence shown here is derived from an EMBL/GenBank/DDBJ whole genome shotgun (WGS) entry which is preliminary data.</text>
</comment>
<dbReference type="InterPro" id="IPR000884">
    <property type="entry name" value="TSP1_rpt"/>
</dbReference>
<protein>
    <recommendedName>
        <fullName evidence="3">Spondin-like TSP1 domain-containing protein</fullName>
    </recommendedName>
</protein>
<dbReference type="Pfam" id="PF00090">
    <property type="entry name" value="TSP_1"/>
    <property type="match status" value="1"/>
</dbReference>
<dbReference type="InterPro" id="IPR036383">
    <property type="entry name" value="TSP1_rpt_sf"/>
</dbReference>
<name>A0A3S5CHR1_9PLAT</name>
<dbReference type="SUPFAM" id="SSF82895">
    <property type="entry name" value="TSP-1 type 1 repeat"/>
    <property type="match status" value="1"/>
</dbReference>
<evidence type="ECO:0000313" key="1">
    <source>
        <dbReference type="EMBL" id="VEL09363.1"/>
    </source>
</evidence>
<organism evidence="1 2">
    <name type="scientific">Protopolystoma xenopodis</name>
    <dbReference type="NCBI Taxonomy" id="117903"/>
    <lineage>
        <taxon>Eukaryota</taxon>
        <taxon>Metazoa</taxon>
        <taxon>Spiralia</taxon>
        <taxon>Lophotrochozoa</taxon>
        <taxon>Platyhelminthes</taxon>
        <taxon>Monogenea</taxon>
        <taxon>Polyopisthocotylea</taxon>
        <taxon>Polystomatidea</taxon>
        <taxon>Polystomatidae</taxon>
        <taxon>Protopolystoma</taxon>
    </lineage>
</organism>
<proteinExistence type="predicted"/>
<gene>
    <name evidence="1" type="ORF">PXEA_LOCUS2803</name>
</gene>
<dbReference type="Proteomes" id="UP000784294">
    <property type="component" value="Unassembled WGS sequence"/>
</dbReference>
<dbReference type="EMBL" id="CAAALY010006162">
    <property type="protein sequence ID" value="VEL09363.1"/>
    <property type="molecule type" value="Genomic_DNA"/>
</dbReference>
<dbReference type="AlphaFoldDB" id="A0A3S5CHR1"/>
<sequence>MPSCIAGHVHCEPLPDCNCKYTAWSSWSPCQPTCGPTSRRFRHRQIAKPARGRGTPCLHVDTENITFSSVSSETVAPTVSSLNENRLIETTMCSEAPDCPSCYDKETGIRYPAGARVPVLGDACLTAFCSWTGAVVMMLKPEQTSEMQNNEDARGVVAEGPPVMYGARPPPAWSVWSEWSECLGTSSALKDWSLGQVQAEESTNLDTGLFSKAIRRRVCLDVCTGKSSTRCPGSGYEVKSCEPVVCHVSCMHSHIGYLVLNTTHEYEWLVVI</sequence>
<dbReference type="SMART" id="SM00209">
    <property type="entry name" value="TSP1"/>
    <property type="match status" value="1"/>
</dbReference>
<dbReference type="Gene3D" id="2.20.100.10">
    <property type="entry name" value="Thrombospondin type-1 (TSP1) repeat"/>
    <property type="match status" value="1"/>
</dbReference>
<keyword evidence="2" id="KW-1185">Reference proteome</keyword>
<evidence type="ECO:0008006" key="3">
    <source>
        <dbReference type="Google" id="ProtNLM"/>
    </source>
</evidence>
<accession>A0A3S5CHR1</accession>
<reference evidence="1" key="1">
    <citation type="submission" date="2018-11" db="EMBL/GenBank/DDBJ databases">
        <authorList>
            <consortium name="Pathogen Informatics"/>
        </authorList>
    </citation>
    <scope>NUCLEOTIDE SEQUENCE</scope>
</reference>
<evidence type="ECO:0000313" key="2">
    <source>
        <dbReference type="Proteomes" id="UP000784294"/>
    </source>
</evidence>
<dbReference type="PROSITE" id="PS50092">
    <property type="entry name" value="TSP1"/>
    <property type="match status" value="1"/>
</dbReference>
<dbReference type="OrthoDB" id="6150863at2759"/>